<protein>
    <recommendedName>
        <fullName evidence="3">FAD:protein FMN transferase</fullName>
        <ecNumber evidence="2">2.7.1.180</ecNumber>
    </recommendedName>
    <alternativeName>
        <fullName evidence="9">Flavin transferase</fullName>
    </alternativeName>
</protein>
<dbReference type="Proteomes" id="UP000271003">
    <property type="component" value="Chromosome"/>
</dbReference>
<evidence type="ECO:0000256" key="5">
    <source>
        <dbReference type="ARBA" id="ARBA00022679"/>
    </source>
</evidence>
<proteinExistence type="predicted"/>
<evidence type="ECO:0000313" key="12">
    <source>
        <dbReference type="Proteomes" id="UP000271003"/>
    </source>
</evidence>
<evidence type="ECO:0000256" key="4">
    <source>
        <dbReference type="ARBA" id="ARBA00022630"/>
    </source>
</evidence>
<evidence type="ECO:0000313" key="11">
    <source>
        <dbReference type="EMBL" id="BBF22607.1"/>
    </source>
</evidence>
<dbReference type="KEGG" id="sutt:SUTMEG_04980"/>
<keyword evidence="5 11" id="KW-0808">Transferase</keyword>
<evidence type="ECO:0000256" key="6">
    <source>
        <dbReference type="ARBA" id="ARBA00022723"/>
    </source>
</evidence>
<evidence type="ECO:0000256" key="10">
    <source>
        <dbReference type="ARBA" id="ARBA00048540"/>
    </source>
</evidence>
<dbReference type="EMBL" id="AP018786">
    <property type="protein sequence ID" value="BBF22607.1"/>
    <property type="molecule type" value="Genomic_DNA"/>
</dbReference>
<evidence type="ECO:0000256" key="2">
    <source>
        <dbReference type="ARBA" id="ARBA00011955"/>
    </source>
</evidence>
<dbReference type="AlphaFoldDB" id="A0A2Z6IAI5"/>
<keyword evidence="4" id="KW-0285">Flavoprotein</keyword>
<dbReference type="InterPro" id="IPR003374">
    <property type="entry name" value="ApbE-like_sf"/>
</dbReference>
<dbReference type="PANTHER" id="PTHR30040:SF2">
    <property type="entry name" value="FAD:PROTEIN FMN TRANSFERASE"/>
    <property type="match status" value="1"/>
</dbReference>
<evidence type="ECO:0000256" key="3">
    <source>
        <dbReference type="ARBA" id="ARBA00016337"/>
    </source>
</evidence>
<dbReference type="Gene3D" id="3.10.520.10">
    <property type="entry name" value="ApbE-like domains"/>
    <property type="match status" value="1"/>
</dbReference>
<evidence type="ECO:0000256" key="8">
    <source>
        <dbReference type="ARBA" id="ARBA00022842"/>
    </source>
</evidence>
<dbReference type="PANTHER" id="PTHR30040">
    <property type="entry name" value="THIAMINE BIOSYNTHESIS LIPOPROTEIN APBE"/>
    <property type="match status" value="1"/>
</dbReference>
<dbReference type="GO" id="GO:0016740">
    <property type="term" value="F:transferase activity"/>
    <property type="evidence" value="ECO:0007669"/>
    <property type="project" value="UniProtKB-KW"/>
</dbReference>
<keyword evidence="12" id="KW-1185">Reference proteome</keyword>
<keyword evidence="6" id="KW-0479">Metal-binding</keyword>
<dbReference type="Pfam" id="PF02424">
    <property type="entry name" value="ApbE"/>
    <property type="match status" value="1"/>
</dbReference>
<organism evidence="11 12">
    <name type="scientific">Sutterella megalosphaeroides</name>
    <dbReference type="NCBI Taxonomy" id="2494234"/>
    <lineage>
        <taxon>Bacteria</taxon>
        <taxon>Pseudomonadati</taxon>
        <taxon>Pseudomonadota</taxon>
        <taxon>Betaproteobacteria</taxon>
        <taxon>Burkholderiales</taxon>
        <taxon>Sutterellaceae</taxon>
        <taxon>Sutterella</taxon>
    </lineage>
</organism>
<keyword evidence="7" id="KW-0274">FAD</keyword>
<evidence type="ECO:0000256" key="9">
    <source>
        <dbReference type="ARBA" id="ARBA00031306"/>
    </source>
</evidence>
<accession>A0A2Z6IAI5</accession>
<dbReference type="InterPro" id="IPR024932">
    <property type="entry name" value="ApbE"/>
</dbReference>
<evidence type="ECO:0000256" key="7">
    <source>
        <dbReference type="ARBA" id="ARBA00022827"/>
    </source>
</evidence>
<dbReference type="SUPFAM" id="SSF143631">
    <property type="entry name" value="ApbE-like"/>
    <property type="match status" value="1"/>
</dbReference>
<comment type="cofactor">
    <cofactor evidence="1">
        <name>Mg(2+)</name>
        <dbReference type="ChEBI" id="CHEBI:18420"/>
    </cofactor>
</comment>
<sequence>MNATLIPFFHFSFGYLLFPLPVMLSKSLFSAPAVKPFVFALSAALVATAGAAAAPELRAAEAPAVAEAQEVEYQLPWQSLHMGTLIQGQVYARTPEETKRLAGIMESEIERFDDMMSVHKETVLNDVNRRAGERVTVTPEIAEMTKMALRVAEETDGAFEPTIGPVVNLWKIGFGGDKVPSDAAIEEAVKHVDYRKVEVGETEGSWYVRIAPGQNIDMGGIAKGYIGQKLSERLKAEGAVHALLDLGGNVVAVGEKSPGHPWRVGLQSPDQTRGAYFGVLTVSDMSVITSGAYERNFEKDGKRYGHILSAKTGRPVLTDIASVTIADRDGGRADALCTALFAMGWEKAKAFLAAHKDVHAVLLLNDMKTVHVSRELRSAFTLTDETMRLEGDIP</sequence>
<reference evidence="11 12" key="1">
    <citation type="journal article" date="2018" name="Int. J. Syst. Evol. Microbiol.">
        <title>Mesosutterella multiformis gen. nov., sp. nov., a member of the family Sutterellaceae and Sutterella megalosphaeroides sp. nov., isolated from human faeces.</title>
        <authorList>
            <person name="Sakamoto M."/>
            <person name="Ikeyama N."/>
            <person name="Kunihiro T."/>
            <person name="Iino T."/>
            <person name="Yuki M."/>
            <person name="Ohkuma M."/>
        </authorList>
    </citation>
    <scope>NUCLEOTIDE SEQUENCE [LARGE SCALE GENOMIC DNA]</scope>
    <source>
        <strain evidence="11 12">6FBBBH3</strain>
    </source>
</reference>
<gene>
    <name evidence="11" type="ORF">SUTMEG_04980</name>
</gene>
<evidence type="ECO:0000256" key="1">
    <source>
        <dbReference type="ARBA" id="ARBA00001946"/>
    </source>
</evidence>
<name>A0A2Z6IAI5_9BURK</name>
<dbReference type="GO" id="GO:0046872">
    <property type="term" value="F:metal ion binding"/>
    <property type="evidence" value="ECO:0007669"/>
    <property type="project" value="UniProtKB-KW"/>
</dbReference>
<comment type="catalytic activity">
    <reaction evidence="10">
        <text>L-threonyl-[protein] + FAD = FMN-L-threonyl-[protein] + AMP + H(+)</text>
        <dbReference type="Rhea" id="RHEA:36847"/>
        <dbReference type="Rhea" id="RHEA-COMP:11060"/>
        <dbReference type="Rhea" id="RHEA-COMP:11061"/>
        <dbReference type="ChEBI" id="CHEBI:15378"/>
        <dbReference type="ChEBI" id="CHEBI:30013"/>
        <dbReference type="ChEBI" id="CHEBI:57692"/>
        <dbReference type="ChEBI" id="CHEBI:74257"/>
        <dbReference type="ChEBI" id="CHEBI:456215"/>
        <dbReference type="EC" id="2.7.1.180"/>
    </reaction>
</comment>
<keyword evidence="8" id="KW-0460">Magnesium</keyword>
<dbReference type="EC" id="2.7.1.180" evidence="2"/>